<sequence>MTNGRSWEFRTPHSLSLLREAAEQGEEFSLQPLTELSRSAVGSFPVVHELAQQGPGVS</sequence>
<organism evidence="1 2">
    <name type="scientific">Deinococcus humi</name>
    <dbReference type="NCBI Taxonomy" id="662880"/>
    <lineage>
        <taxon>Bacteria</taxon>
        <taxon>Thermotogati</taxon>
        <taxon>Deinococcota</taxon>
        <taxon>Deinococci</taxon>
        <taxon>Deinococcales</taxon>
        <taxon>Deinococcaceae</taxon>
        <taxon>Deinococcus</taxon>
    </lineage>
</organism>
<dbReference type="AlphaFoldDB" id="A0A7W8JVA6"/>
<comment type="caution">
    <text evidence="1">The sequence shown here is derived from an EMBL/GenBank/DDBJ whole genome shotgun (WGS) entry which is preliminary data.</text>
</comment>
<protein>
    <submittedName>
        <fullName evidence="1">Uncharacterized protein</fullName>
    </submittedName>
</protein>
<proteinExistence type="predicted"/>
<reference evidence="1 2" key="1">
    <citation type="submission" date="2020-08" db="EMBL/GenBank/DDBJ databases">
        <title>Genomic Encyclopedia of Type Strains, Phase IV (KMG-IV): sequencing the most valuable type-strain genomes for metagenomic binning, comparative biology and taxonomic classification.</title>
        <authorList>
            <person name="Goeker M."/>
        </authorList>
    </citation>
    <scope>NUCLEOTIDE SEQUENCE [LARGE SCALE GENOMIC DNA]</scope>
    <source>
        <strain evidence="1 2">DSM 27939</strain>
    </source>
</reference>
<name>A0A7W8JVA6_9DEIO</name>
<keyword evidence="2" id="KW-1185">Reference proteome</keyword>
<gene>
    <name evidence="1" type="ORF">HNQ08_002974</name>
</gene>
<accession>A0A7W8JVA6</accession>
<evidence type="ECO:0000313" key="1">
    <source>
        <dbReference type="EMBL" id="MBB5363867.1"/>
    </source>
</evidence>
<dbReference type="EMBL" id="JACHFL010000007">
    <property type="protein sequence ID" value="MBB5363867.1"/>
    <property type="molecule type" value="Genomic_DNA"/>
</dbReference>
<dbReference type="Proteomes" id="UP000552709">
    <property type="component" value="Unassembled WGS sequence"/>
</dbReference>
<evidence type="ECO:0000313" key="2">
    <source>
        <dbReference type="Proteomes" id="UP000552709"/>
    </source>
</evidence>